<name>A0A914ZZE3_PARUN</name>
<evidence type="ECO:0000313" key="2">
    <source>
        <dbReference type="Proteomes" id="UP000887569"/>
    </source>
</evidence>
<keyword evidence="2" id="KW-1185">Reference proteome</keyword>
<dbReference type="WBParaSite" id="PgE018_g003_t02">
    <property type="protein sequence ID" value="PgE018_g003_t02"/>
    <property type="gene ID" value="PgE018_g003"/>
</dbReference>
<feature type="region of interest" description="Disordered" evidence="1">
    <location>
        <begin position="104"/>
        <end position="128"/>
    </location>
</feature>
<proteinExistence type="predicted"/>
<evidence type="ECO:0000313" key="3">
    <source>
        <dbReference type="WBParaSite" id="PgE018_g003_t02"/>
    </source>
</evidence>
<sequence>MILVEYDFQWCTVIFASFRFLVTPLPRLCGAGMEATKYFEKNKSAILANAKIGHISCLETAQSDAALQRITSIPSLRPLSTVSTSEVESVLKYGKFVVLRAPTSKRKESPPNQANSPEYERSPPNALRTRSIREISGAGGSEVEHLEKRAVCAQVDMRMDAATDDHFWQSSHTLRAFCYGFITSFIIICSNCIGINGVSLKEQHATSNTDFSFLNVQHG</sequence>
<protein>
    <submittedName>
        <fullName evidence="3">MSP domain-containing protein</fullName>
    </submittedName>
</protein>
<evidence type="ECO:0000256" key="1">
    <source>
        <dbReference type="SAM" id="MobiDB-lite"/>
    </source>
</evidence>
<dbReference type="AlphaFoldDB" id="A0A914ZZE3"/>
<dbReference type="Proteomes" id="UP000887569">
    <property type="component" value="Unplaced"/>
</dbReference>
<accession>A0A914ZZE3</accession>
<reference evidence="3" key="1">
    <citation type="submission" date="2022-11" db="UniProtKB">
        <authorList>
            <consortium name="WormBaseParasite"/>
        </authorList>
    </citation>
    <scope>IDENTIFICATION</scope>
</reference>
<organism evidence="2 3">
    <name type="scientific">Parascaris univalens</name>
    <name type="common">Nematode worm</name>
    <dbReference type="NCBI Taxonomy" id="6257"/>
    <lineage>
        <taxon>Eukaryota</taxon>
        <taxon>Metazoa</taxon>
        <taxon>Ecdysozoa</taxon>
        <taxon>Nematoda</taxon>
        <taxon>Chromadorea</taxon>
        <taxon>Rhabditida</taxon>
        <taxon>Spirurina</taxon>
        <taxon>Ascaridomorpha</taxon>
        <taxon>Ascaridoidea</taxon>
        <taxon>Ascarididae</taxon>
        <taxon>Parascaris</taxon>
    </lineage>
</organism>